<evidence type="ECO:0000256" key="2">
    <source>
        <dbReference type="ARBA" id="ARBA00005810"/>
    </source>
</evidence>
<evidence type="ECO:0000256" key="8">
    <source>
        <dbReference type="ARBA" id="ARBA00022840"/>
    </source>
</evidence>
<dbReference type="SUPFAM" id="SSF52540">
    <property type="entry name" value="P-loop containing nucleoside triphosphate hydrolases"/>
    <property type="match status" value="1"/>
</dbReference>
<reference evidence="15 16" key="1">
    <citation type="submission" date="2019-03" db="EMBL/GenBank/DDBJ databases">
        <title>Genomic Encyclopedia of Type Strains, Phase IV (KMG-IV): sequencing the most valuable type-strain genomes for metagenomic binning, comparative biology and taxonomic classification.</title>
        <authorList>
            <person name="Goeker M."/>
        </authorList>
    </citation>
    <scope>NUCLEOTIDE SEQUENCE [LARGE SCALE GENOMIC DNA]</scope>
    <source>
        <strain evidence="15 16">DSM 14836</strain>
    </source>
</reference>
<dbReference type="GO" id="GO:0046656">
    <property type="term" value="P:folic acid biosynthetic process"/>
    <property type="evidence" value="ECO:0007669"/>
    <property type="project" value="UniProtKB-KW"/>
</dbReference>
<dbReference type="CDD" id="cd01673">
    <property type="entry name" value="dNK"/>
    <property type="match status" value="1"/>
</dbReference>
<keyword evidence="5" id="KW-0808">Transferase</keyword>
<dbReference type="Gene3D" id="3.30.70.560">
    <property type="entry name" value="7,8-Dihydro-6-hydroxymethylpterin-pyrophosphokinase HPPK"/>
    <property type="match status" value="1"/>
</dbReference>
<dbReference type="UniPathway" id="UPA00077">
    <property type="reaction ID" value="UER00155"/>
</dbReference>
<keyword evidence="6" id="KW-0547">Nucleotide-binding</keyword>
<accession>A0A4R2P2Z8</accession>
<evidence type="ECO:0000256" key="7">
    <source>
        <dbReference type="ARBA" id="ARBA00022777"/>
    </source>
</evidence>
<evidence type="ECO:0000259" key="13">
    <source>
        <dbReference type="Pfam" id="PF01288"/>
    </source>
</evidence>
<dbReference type="SUPFAM" id="SSF55083">
    <property type="entry name" value="6-hydroxymethyl-7,8-dihydropterin pyrophosphokinase, HPPK"/>
    <property type="match status" value="1"/>
</dbReference>
<dbReference type="CDD" id="cd00483">
    <property type="entry name" value="HPPK"/>
    <property type="match status" value="1"/>
</dbReference>
<evidence type="ECO:0000259" key="14">
    <source>
        <dbReference type="Pfam" id="PF01712"/>
    </source>
</evidence>
<feature type="domain" description="7,8-dihydro-6-hydroxymethylpterin-pyrophosphokinase" evidence="13">
    <location>
        <begin position="15"/>
        <end position="142"/>
    </location>
</feature>
<dbReference type="GO" id="GO:0005524">
    <property type="term" value="F:ATP binding"/>
    <property type="evidence" value="ECO:0007669"/>
    <property type="project" value="UniProtKB-KW"/>
</dbReference>
<dbReference type="GO" id="GO:0046654">
    <property type="term" value="P:tetrahydrofolate biosynthetic process"/>
    <property type="evidence" value="ECO:0007669"/>
    <property type="project" value="UniProtKB-UniPathway"/>
</dbReference>
<keyword evidence="8" id="KW-0067">ATP-binding</keyword>
<evidence type="ECO:0000256" key="5">
    <source>
        <dbReference type="ARBA" id="ARBA00022679"/>
    </source>
</evidence>
<evidence type="ECO:0000313" key="15">
    <source>
        <dbReference type="EMBL" id="TCP28364.1"/>
    </source>
</evidence>
<evidence type="ECO:0000256" key="3">
    <source>
        <dbReference type="ARBA" id="ARBA00013253"/>
    </source>
</evidence>
<dbReference type="NCBIfam" id="TIGR01498">
    <property type="entry name" value="folK"/>
    <property type="match status" value="1"/>
</dbReference>
<proteinExistence type="inferred from homology"/>
<dbReference type="PANTHER" id="PTHR43071">
    <property type="entry name" value="2-AMINO-4-HYDROXY-6-HYDROXYMETHYLDIHYDROPTERIDINE PYROPHOSPHOKINASE"/>
    <property type="match status" value="1"/>
</dbReference>
<evidence type="ECO:0000256" key="1">
    <source>
        <dbReference type="ARBA" id="ARBA00005051"/>
    </source>
</evidence>
<dbReference type="Gene3D" id="3.40.50.300">
    <property type="entry name" value="P-loop containing nucleotide triphosphate hydrolases"/>
    <property type="match status" value="1"/>
</dbReference>
<organism evidence="15 16">
    <name type="scientific">Tenacibaculum skagerrakense</name>
    <dbReference type="NCBI Taxonomy" id="186571"/>
    <lineage>
        <taxon>Bacteria</taxon>
        <taxon>Pseudomonadati</taxon>
        <taxon>Bacteroidota</taxon>
        <taxon>Flavobacteriia</taxon>
        <taxon>Flavobacteriales</taxon>
        <taxon>Flavobacteriaceae</taxon>
        <taxon>Tenacibaculum</taxon>
    </lineage>
</organism>
<dbReference type="PANTHER" id="PTHR43071:SF1">
    <property type="entry name" value="2-AMINO-4-HYDROXY-6-HYDROXYMETHYLDIHYDROPTERIDINE PYROPHOSPHOKINASE"/>
    <property type="match status" value="1"/>
</dbReference>
<name>A0A4R2P2Z8_9FLAO</name>
<dbReference type="GO" id="GO:0003848">
    <property type="term" value="F:2-amino-4-hydroxy-6-hydroxymethyldihydropteridine diphosphokinase activity"/>
    <property type="evidence" value="ECO:0007669"/>
    <property type="project" value="UniProtKB-EC"/>
</dbReference>
<comment type="similarity">
    <text evidence="2">Belongs to the HPPK family.</text>
</comment>
<dbReference type="InterPro" id="IPR027417">
    <property type="entry name" value="P-loop_NTPase"/>
</dbReference>
<evidence type="ECO:0000313" key="16">
    <source>
        <dbReference type="Proteomes" id="UP000294564"/>
    </source>
</evidence>
<dbReference type="InterPro" id="IPR000550">
    <property type="entry name" value="Hppk"/>
</dbReference>
<evidence type="ECO:0000256" key="10">
    <source>
        <dbReference type="ARBA" id="ARBA00029409"/>
    </source>
</evidence>
<sequence length="386" mass="45035">MCSYLSALKIQRITYLSLGTNQGDKLKNLQDAIDLIADEIGSVLSIASIYETSSWGFDGDNFYNTCVKVSTYLPPEELIEKLLVIEKELGRVRKENNQYADRLIDLDILLFDDEIIFSKNLIVPHPRMLERKFALAPLADIANTVIHPIEKKQIGSCLQNCVDNSEIFKIEKQLVRPISIAEKYNYIAIEGNIGAGKTTLAKMMSDEFNAKIVLERFADNPFLPKFYKDEERYAFPLEMSFLADRYQQLSDDLAQFDLFKNFIVSDYYIFKSLIFAQVTLHNDEYKLYRKMFDLMYKEIVKPDLYVYLYQNTERLLQNIHKRGRAYEQNIEATYLEKIHEGYINFIKTQRDLNILVIDVSELDFVNNKNDYKTILNKIKNHTNKSS</sequence>
<dbReference type="InterPro" id="IPR031314">
    <property type="entry name" value="DNK_dom"/>
</dbReference>
<protein>
    <recommendedName>
        <fullName evidence="4">2-amino-4-hydroxy-6-hydroxymethyldihydropteridine pyrophosphokinase</fullName>
        <ecNumber evidence="3">2.7.6.3</ecNumber>
    </recommendedName>
    <alternativeName>
        <fullName evidence="11">6-hydroxymethyl-7,8-dihydropterin pyrophosphokinase</fullName>
    </alternativeName>
    <alternativeName>
        <fullName evidence="12">7,8-dihydro-6-hydroxymethylpterin-pyrophosphokinase</fullName>
    </alternativeName>
</protein>
<keyword evidence="7 15" id="KW-0418">Kinase</keyword>
<dbReference type="EC" id="2.7.6.3" evidence="3"/>
<dbReference type="GO" id="GO:0016301">
    <property type="term" value="F:kinase activity"/>
    <property type="evidence" value="ECO:0007669"/>
    <property type="project" value="UniProtKB-KW"/>
</dbReference>
<comment type="function">
    <text evidence="10">Catalyzes the transfer of pyrophosphate from adenosine triphosphate (ATP) to 6-hydroxymethyl-7,8-dihydropterin, an enzymatic step in folate biosynthesis pathway.</text>
</comment>
<dbReference type="EMBL" id="SLXM01000001">
    <property type="protein sequence ID" value="TCP28364.1"/>
    <property type="molecule type" value="Genomic_DNA"/>
</dbReference>
<feature type="domain" description="Deoxynucleoside kinase" evidence="14">
    <location>
        <begin position="187"/>
        <end position="381"/>
    </location>
</feature>
<dbReference type="Pfam" id="PF01712">
    <property type="entry name" value="dNK"/>
    <property type="match status" value="1"/>
</dbReference>
<evidence type="ECO:0000256" key="9">
    <source>
        <dbReference type="ARBA" id="ARBA00022909"/>
    </source>
</evidence>
<dbReference type="Proteomes" id="UP000294564">
    <property type="component" value="Unassembled WGS sequence"/>
</dbReference>
<comment type="caution">
    <text evidence="15">The sequence shown here is derived from an EMBL/GenBank/DDBJ whole genome shotgun (WGS) entry which is preliminary data.</text>
</comment>
<dbReference type="InterPro" id="IPR035907">
    <property type="entry name" value="Hppk_sf"/>
</dbReference>
<evidence type="ECO:0000256" key="12">
    <source>
        <dbReference type="ARBA" id="ARBA00033413"/>
    </source>
</evidence>
<dbReference type="AlphaFoldDB" id="A0A4R2P2Z8"/>
<dbReference type="Pfam" id="PF01288">
    <property type="entry name" value="HPPK"/>
    <property type="match status" value="1"/>
</dbReference>
<evidence type="ECO:0000256" key="11">
    <source>
        <dbReference type="ARBA" id="ARBA00029766"/>
    </source>
</evidence>
<evidence type="ECO:0000256" key="6">
    <source>
        <dbReference type="ARBA" id="ARBA00022741"/>
    </source>
</evidence>
<keyword evidence="9" id="KW-0289">Folate biosynthesis</keyword>
<keyword evidence="16" id="KW-1185">Reference proteome</keyword>
<comment type="pathway">
    <text evidence="1">Cofactor biosynthesis; tetrahydrofolate biosynthesis; 2-amino-4-hydroxy-6-hydroxymethyl-7,8-dihydropteridine diphosphate from 7,8-dihydroneopterin triphosphate: step 4/4.</text>
</comment>
<evidence type="ECO:0000256" key="4">
    <source>
        <dbReference type="ARBA" id="ARBA00016218"/>
    </source>
</evidence>
<gene>
    <name evidence="15" type="ORF">EV195_101540</name>
</gene>